<dbReference type="KEGG" id="byl:A4V09_20475"/>
<gene>
    <name evidence="1" type="ORF">A4V09_20475</name>
</gene>
<accession>A0A1C7IHM5</accession>
<evidence type="ECO:0000313" key="1">
    <source>
        <dbReference type="EMBL" id="ANU77899.1"/>
    </source>
</evidence>
<dbReference type="EMBL" id="CP015405">
    <property type="protein sequence ID" value="ANU77899.1"/>
    <property type="molecule type" value="Genomic_DNA"/>
</dbReference>
<dbReference type="Proteomes" id="UP000092574">
    <property type="component" value="Chromosome"/>
</dbReference>
<proteinExistence type="predicted"/>
<keyword evidence="2" id="KW-1185">Reference proteome</keyword>
<name>A0A1C7IHM5_9FIRM</name>
<sequence>MAMIYEDRRPVLVECRMKILKSGGNTDICLFALNWLSWFRVFVFSAAPCPIGPGNTPRCPDRWDRERQKKALRACEGGRLSGMAGWLWEGEVKGISW</sequence>
<protein>
    <submittedName>
        <fullName evidence="1">Uncharacterized protein</fullName>
    </submittedName>
</protein>
<dbReference type="STRING" id="1796616.A4V09_20475"/>
<organism evidence="1 2">
    <name type="scientific">Blautia pseudococcoides</name>
    <dbReference type="NCBI Taxonomy" id="1796616"/>
    <lineage>
        <taxon>Bacteria</taxon>
        <taxon>Bacillati</taxon>
        <taxon>Bacillota</taxon>
        <taxon>Clostridia</taxon>
        <taxon>Lachnospirales</taxon>
        <taxon>Lachnospiraceae</taxon>
        <taxon>Blautia</taxon>
    </lineage>
</organism>
<dbReference type="AlphaFoldDB" id="A0A1C7IHM5"/>
<evidence type="ECO:0000313" key="2">
    <source>
        <dbReference type="Proteomes" id="UP000092574"/>
    </source>
</evidence>
<reference evidence="1" key="1">
    <citation type="submission" date="2017-04" db="EMBL/GenBank/DDBJ databases">
        <title>Complete Genome Sequences of Twelve Strains of a Stable Defined Moderately Diverse Mouse Microbiota 2 (sDMDMm2).</title>
        <authorList>
            <person name="Uchimura Y."/>
            <person name="Wyss M."/>
            <person name="Brugiroux S."/>
            <person name="Limenitakis J.P."/>
            <person name="Stecher B."/>
            <person name="McCoy K.D."/>
            <person name="Macpherson A.J."/>
        </authorList>
    </citation>
    <scope>NUCLEOTIDE SEQUENCE</scope>
    <source>
        <strain evidence="1">YL58</strain>
    </source>
</reference>